<dbReference type="EMBL" id="CAXAMN010011070">
    <property type="protein sequence ID" value="CAK9033614.1"/>
    <property type="molecule type" value="Genomic_DNA"/>
</dbReference>
<evidence type="ECO:0000313" key="3">
    <source>
        <dbReference type="Proteomes" id="UP001642484"/>
    </source>
</evidence>
<feature type="non-terminal residue" evidence="2">
    <location>
        <position position="115"/>
    </location>
</feature>
<keyword evidence="3" id="KW-1185">Reference proteome</keyword>
<evidence type="ECO:0000313" key="2">
    <source>
        <dbReference type="EMBL" id="CAK9033614.1"/>
    </source>
</evidence>
<accession>A0ABP0L3A5</accession>
<feature type="signal peptide" evidence="1">
    <location>
        <begin position="1"/>
        <end position="27"/>
    </location>
</feature>
<organism evidence="2 3">
    <name type="scientific">Durusdinium trenchii</name>
    <dbReference type="NCBI Taxonomy" id="1381693"/>
    <lineage>
        <taxon>Eukaryota</taxon>
        <taxon>Sar</taxon>
        <taxon>Alveolata</taxon>
        <taxon>Dinophyceae</taxon>
        <taxon>Suessiales</taxon>
        <taxon>Symbiodiniaceae</taxon>
        <taxon>Durusdinium</taxon>
    </lineage>
</organism>
<comment type="caution">
    <text evidence="2">The sequence shown here is derived from an EMBL/GenBank/DDBJ whole genome shotgun (WGS) entry which is preliminary data.</text>
</comment>
<dbReference type="Proteomes" id="UP001642484">
    <property type="component" value="Unassembled WGS sequence"/>
</dbReference>
<evidence type="ECO:0000256" key="1">
    <source>
        <dbReference type="SAM" id="SignalP"/>
    </source>
</evidence>
<protein>
    <submittedName>
        <fullName evidence="2">Uncharacterized protein</fullName>
    </submittedName>
</protein>
<feature type="chain" id="PRO_5045477484" evidence="1">
    <location>
        <begin position="28"/>
        <end position="115"/>
    </location>
</feature>
<proteinExistence type="predicted"/>
<sequence length="115" mass="12208">MASVRRTFLPLVLLGMAALCAWNMNEAFVSAPRTSNNEVMGQQKLREGAVLGLATGLLTAEPAHAGGGPFFDEILPYAMSISFAIIWAGSLPRVSCGRPIFHDAFALTAEGVSKQ</sequence>
<reference evidence="2 3" key="1">
    <citation type="submission" date="2024-02" db="EMBL/GenBank/DDBJ databases">
        <authorList>
            <person name="Chen Y."/>
            <person name="Shah S."/>
            <person name="Dougan E. K."/>
            <person name="Thang M."/>
            <person name="Chan C."/>
        </authorList>
    </citation>
    <scope>NUCLEOTIDE SEQUENCE [LARGE SCALE GENOMIC DNA]</scope>
</reference>
<keyword evidence="1" id="KW-0732">Signal</keyword>
<gene>
    <name evidence="2" type="ORF">CCMP2556_LOCUS19145</name>
</gene>
<name>A0ABP0L3A5_9DINO</name>